<evidence type="ECO:0000313" key="4">
    <source>
        <dbReference type="Proteomes" id="UP000248783"/>
    </source>
</evidence>
<dbReference type="EMBL" id="QKWH01000001">
    <property type="protein sequence ID" value="PZR55020.1"/>
    <property type="molecule type" value="Genomic_DNA"/>
</dbReference>
<comment type="similarity">
    <text evidence="1">Belongs to the universal stress protein A family.</text>
</comment>
<accession>A0A2W5WV31</accession>
<name>A0A2W5WV31_9MICO</name>
<keyword evidence="4" id="KW-1185">Reference proteome</keyword>
<dbReference type="Proteomes" id="UP000248783">
    <property type="component" value="Unassembled WGS sequence"/>
</dbReference>
<dbReference type="PRINTS" id="PR01438">
    <property type="entry name" value="UNVRSLSTRESS"/>
</dbReference>
<dbReference type="InterPro" id="IPR006016">
    <property type="entry name" value="UspA"/>
</dbReference>
<proteinExistence type="inferred from homology"/>
<sequence>MTVLVACNASPHGDAALRAGIAEASRRRLPLSVLVLNPRGDDDGVPEPLAGRLADLPEGLHLEPVTFREKDAEPADAILDAAEAAGATLVVVGARKRSSLGTFVMGTTTQRVLLDASVPVLVVKDVYDQP</sequence>
<dbReference type="Gene3D" id="3.40.50.12370">
    <property type="match status" value="1"/>
</dbReference>
<protein>
    <submittedName>
        <fullName evidence="3">Universal stress protein</fullName>
    </submittedName>
</protein>
<evidence type="ECO:0000313" key="3">
    <source>
        <dbReference type="EMBL" id="PZR55020.1"/>
    </source>
</evidence>
<organism evidence="3 4">
    <name type="scientific">Xylanimonas oleitrophica</name>
    <dbReference type="NCBI Taxonomy" id="2607479"/>
    <lineage>
        <taxon>Bacteria</taxon>
        <taxon>Bacillati</taxon>
        <taxon>Actinomycetota</taxon>
        <taxon>Actinomycetes</taxon>
        <taxon>Micrococcales</taxon>
        <taxon>Promicromonosporaceae</taxon>
        <taxon>Xylanimonas</taxon>
    </lineage>
</organism>
<dbReference type="AlphaFoldDB" id="A0A2W5WV31"/>
<dbReference type="RefSeq" id="WP_111249384.1">
    <property type="nucleotide sequence ID" value="NZ_QKWH01000001.1"/>
</dbReference>
<dbReference type="PANTHER" id="PTHR46268">
    <property type="entry name" value="STRESS RESPONSE PROTEIN NHAX"/>
    <property type="match status" value="1"/>
</dbReference>
<gene>
    <name evidence="3" type="ORF">DNL40_01075</name>
</gene>
<evidence type="ECO:0000259" key="2">
    <source>
        <dbReference type="Pfam" id="PF00582"/>
    </source>
</evidence>
<dbReference type="CDD" id="cd00293">
    <property type="entry name" value="USP-like"/>
    <property type="match status" value="1"/>
</dbReference>
<dbReference type="PANTHER" id="PTHR46268:SF6">
    <property type="entry name" value="UNIVERSAL STRESS PROTEIN UP12"/>
    <property type="match status" value="1"/>
</dbReference>
<reference evidence="3 4" key="1">
    <citation type="submission" date="2018-06" db="EMBL/GenBank/DDBJ databases">
        <title>Whole genome sequencing of a novel hydrocarbon degrading bacterial strain, PW21 isolated from oil contaminated produced water sample.</title>
        <authorList>
            <person name="Nagkirti P."/>
            <person name="Shaikh A."/>
            <person name="Gowdaman V."/>
            <person name="Engineer A.E."/>
            <person name="Dagar S."/>
            <person name="Dhakephalkar P.K."/>
        </authorList>
    </citation>
    <scope>NUCLEOTIDE SEQUENCE [LARGE SCALE GENOMIC DNA]</scope>
    <source>
        <strain evidence="3 4">PW21</strain>
    </source>
</reference>
<feature type="domain" description="UspA" evidence="2">
    <location>
        <begin position="2"/>
        <end position="124"/>
    </location>
</feature>
<evidence type="ECO:0000256" key="1">
    <source>
        <dbReference type="ARBA" id="ARBA00008791"/>
    </source>
</evidence>
<dbReference type="Pfam" id="PF00582">
    <property type="entry name" value="Usp"/>
    <property type="match status" value="1"/>
</dbReference>
<dbReference type="SUPFAM" id="SSF52402">
    <property type="entry name" value="Adenine nucleotide alpha hydrolases-like"/>
    <property type="match status" value="1"/>
</dbReference>
<dbReference type="InterPro" id="IPR006015">
    <property type="entry name" value="Universal_stress_UspA"/>
</dbReference>
<comment type="caution">
    <text evidence="3">The sequence shown here is derived from an EMBL/GenBank/DDBJ whole genome shotgun (WGS) entry which is preliminary data.</text>
</comment>